<feature type="compositionally biased region" description="Basic residues" evidence="1">
    <location>
        <begin position="65"/>
        <end position="74"/>
    </location>
</feature>
<dbReference type="GeneID" id="116558997"/>
<accession>A0A6J3IT32</accession>
<evidence type="ECO:0000313" key="2">
    <source>
        <dbReference type="Proteomes" id="UP000504640"/>
    </source>
</evidence>
<feature type="compositionally biased region" description="Pro residues" evidence="1">
    <location>
        <begin position="37"/>
        <end position="55"/>
    </location>
</feature>
<feature type="compositionally biased region" description="Pro residues" evidence="1">
    <location>
        <begin position="116"/>
        <end position="127"/>
    </location>
</feature>
<feature type="compositionally biased region" description="Basic residues" evidence="1">
    <location>
        <begin position="235"/>
        <end position="244"/>
    </location>
</feature>
<feature type="compositionally biased region" description="Pro residues" evidence="1">
    <location>
        <begin position="158"/>
        <end position="168"/>
    </location>
</feature>
<evidence type="ECO:0000313" key="3">
    <source>
        <dbReference type="RefSeq" id="XP_032145260.1"/>
    </source>
</evidence>
<name>A0A6J3IT32_SAPAP</name>
<reference evidence="3" key="1">
    <citation type="submission" date="2025-08" db="UniProtKB">
        <authorList>
            <consortium name="RefSeq"/>
        </authorList>
    </citation>
    <scope>IDENTIFICATION</scope>
    <source>
        <tissue evidence="3">Blood</tissue>
    </source>
</reference>
<dbReference type="AlphaFoldDB" id="A0A6J3IT32"/>
<feature type="region of interest" description="Disordered" evidence="1">
    <location>
        <begin position="1"/>
        <end position="244"/>
    </location>
</feature>
<sequence>MEPPLPKPRKGSERPNPSARAPEPGLLPRRARGRGPAPRPRPRTLPGPTPRPFAPLPASFWTRTAWKRVARLRPRPSGGAPGVAGAGEGSGERGRPDLLRGGGARLRRALRAAEAPPSPGPNPPAGPPDAALSPRRSRRLGLPPPLRNQLIRGRAPAQPAPAPPPARTPPAARLEAWGRGGRGNGAARACAGPAAWTGSGGSRPPFLSSPRTEVRPGLRGERLERAPPSGAGAIGRRRLRKTES</sequence>
<evidence type="ECO:0000256" key="1">
    <source>
        <dbReference type="SAM" id="MobiDB-lite"/>
    </source>
</evidence>
<proteinExistence type="predicted"/>
<feature type="compositionally biased region" description="Low complexity" evidence="1">
    <location>
        <begin position="185"/>
        <end position="197"/>
    </location>
</feature>
<dbReference type="Proteomes" id="UP000504640">
    <property type="component" value="Unplaced"/>
</dbReference>
<dbReference type="RefSeq" id="XP_032145260.1">
    <property type="nucleotide sequence ID" value="XM_032289369.1"/>
</dbReference>
<protein>
    <submittedName>
        <fullName evidence="3">Uncharacterized protein LOC116558997</fullName>
    </submittedName>
</protein>
<organism evidence="2 3">
    <name type="scientific">Sapajus apella</name>
    <name type="common">Brown-capped capuchin</name>
    <name type="synonym">Cebus apella</name>
    <dbReference type="NCBI Taxonomy" id="9515"/>
    <lineage>
        <taxon>Eukaryota</taxon>
        <taxon>Metazoa</taxon>
        <taxon>Chordata</taxon>
        <taxon>Craniata</taxon>
        <taxon>Vertebrata</taxon>
        <taxon>Euteleostomi</taxon>
        <taxon>Mammalia</taxon>
        <taxon>Eutheria</taxon>
        <taxon>Euarchontoglires</taxon>
        <taxon>Primates</taxon>
        <taxon>Haplorrhini</taxon>
        <taxon>Platyrrhini</taxon>
        <taxon>Cebidae</taxon>
        <taxon>Cebinae</taxon>
        <taxon>Sapajus</taxon>
    </lineage>
</organism>
<gene>
    <name evidence="3" type="primary">LOC116558997</name>
</gene>
<feature type="compositionally biased region" description="Low complexity" evidence="1">
    <location>
        <begin position="19"/>
        <end position="28"/>
    </location>
</feature>
<keyword evidence="2" id="KW-1185">Reference proteome</keyword>
<feature type="compositionally biased region" description="Basic and acidic residues" evidence="1">
    <location>
        <begin position="212"/>
        <end position="225"/>
    </location>
</feature>
<feature type="compositionally biased region" description="Gly residues" evidence="1">
    <location>
        <begin position="79"/>
        <end position="89"/>
    </location>
</feature>